<keyword evidence="3" id="KW-1185">Reference proteome</keyword>
<evidence type="ECO:0000313" key="3">
    <source>
        <dbReference type="Proteomes" id="UP001162834"/>
    </source>
</evidence>
<keyword evidence="1" id="KW-0472">Membrane</keyword>
<evidence type="ECO:0000313" key="2">
    <source>
        <dbReference type="EMBL" id="UGS35169.1"/>
    </source>
</evidence>
<feature type="transmembrane region" description="Helical" evidence="1">
    <location>
        <begin position="31"/>
        <end position="53"/>
    </location>
</feature>
<sequence>MQTLLSVVRGIATLSLTGLGVLVVLQGDGAGAHVLGSLLIGGGIGMGTSGLLLEVVDGRFPSRDPLRRH</sequence>
<protein>
    <submittedName>
        <fullName evidence="2">Uncharacterized protein</fullName>
    </submittedName>
</protein>
<evidence type="ECO:0000256" key="1">
    <source>
        <dbReference type="SAM" id="Phobius"/>
    </source>
</evidence>
<reference evidence="2" key="1">
    <citation type="journal article" date="2022" name="Int. J. Syst. Evol. Microbiol.">
        <title>Pseudomonas aegrilactucae sp. nov. and Pseudomonas morbosilactucae sp. nov., pathogens causing bacterial rot of lettuce in Japan.</title>
        <authorList>
            <person name="Sawada H."/>
            <person name="Fujikawa T."/>
            <person name="Satou M."/>
        </authorList>
    </citation>
    <scope>NUCLEOTIDE SEQUENCE</scope>
    <source>
        <strain evidence="2">0166_1</strain>
    </source>
</reference>
<dbReference type="KEGG" id="sbae:DSM104329_01554"/>
<keyword evidence="1" id="KW-1133">Transmembrane helix</keyword>
<dbReference type="AlphaFoldDB" id="A0A9E6XVE9"/>
<feature type="transmembrane region" description="Helical" evidence="1">
    <location>
        <begin position="7"/>
        <end position="25"/>
    </location>
</feature>
<gene>
    <name evidence="2" type="ORF">DSM104329_01554</name>
</gene>
<dbReference type="RefSeq" id="WP_259314824.1">
    <property type="nucleotide sequence ID" value="NZ_CP087164.1"/>
</dbReference>
<organism evidence="2 3">
    <name type="scientific">Capillimicrobium parvum</name>
    <dbReference type="NCBI Taxonomy" id="2884022"/>
    <lineage>
        <taxon>Bacteria</taxon>
        <taxon>Bacillati</taxon>
        <taxon>Actinomycetota</taxon>
        <taxon>Thermoleophilia</taxon>
        <taxon>Solirubrobacterales</taxon>
        <taxon>Capillimicrobiaceae</taxon>
        <taxon>Capillimicrobium</taxon>
    </lineage>
</organism>
<accession>A0A9E6XVE9</accession>
<name>A0A9E6XVE9_9ACTN</name>
<keyword evidence="1" id="KW-0812">Transmembrane</keyword>
<dbReference type="EMBL" id="CP087164">
    <property type="protein sequence ID" value="UGS35169.1"/>
    <property type="molecule type" value="Genomic_DNA"/>
</dbReference>
<dbReference type="Proteomes" id="UP001162834">
    <property type="component" value="Chromosome"/>
</dbReference>
<proteinExistence type="predicted"/>